<comment type="subcellular location">
    <subcellularLocation>
        <location evidence="1">Periplasm</location>
    </subcellularLocation>
</comment>
<evidence type="ECO:0000256" key="2">
    <source>
        <dbReference type="ARBA" id="ARBA00022448"/>
    </source>
</evidence>
<evidence type="ECO:0000313" key="7">
    <source>
        <dbReference type="Proteomes" id="UP000229757"/>
    </source>
</evidence>
<dbReference type="InterPro" id="IPR001188">
    <property type="entry name" value="Sperm_putr-bd"/>
</dbReference>
<dbReference type="RefSeq" id="WP_100256742.1">
    <property type="nucleotide sequence ID" value="NZ_CP011797.1"/>
</dbReference>
<dbReference type="InterPro" id="IPR006059">
    <property type="entry name" value="SBP"/>
</dbReference>
<dbReference type="EMBL" id="CP011797">
    <property type="protein sequence ID" value="ATX76399.1"/>
    <property type="molecule type" value="Genomic_DNA"/>
</dbReference>
<evidence type="ECO:0000256" key="1">
    <source>
        <dbReference type="ARBA" id="ARBA00004418"/>
    </source>
</evidence>
<dbReference type="GO" id="GO:0019808">
    <property type="term" value="F:polyamine binding"/>
    <property type="evidence" value="ECO:0007669"/>
    <property type="project" value="InterPro"/>
</dbReference>
<evidence type="ECO:0000256" key="5">
    <source>
        <dbReference type="SAM" id="SignalP"/>
    </source>
</evidence>
<dbReference type="PRINTS" id="PR00909">
    <property type="entry name" value="SPERMDNBNDNG"/>
</dbReference>
<evidence type="ECO:0000313" key="6">
    <source>
        <dbReference type="EMBL" id="ATX76399.1"/>
    </source>
</evidence>
<dbReference type="OrthoDB" id="9769319at2"/>
<protein>
    <submittedName>
        <fullName evidence="6">Spermidine / putrescine ABC transporter substrate-binding protein</fullName>
    </submittedName>
</protein>
<evidence type="ECO:0000256" key="4">
    <source>
        <dbReference type="ARBA" id="ARBA00022764"/>
    </source>
</evidence>
<dbReference type="PANTHER" id="PTHR30222">
    <property type="entry name" value="SPERMIDINE/PUTRESCINE-BINDING PERIPLASMIC PROTEIN"/>
    <property type="match status" value="1"/>
</dbReference>
<keyword evidence="2" id="KW-0813">Transport</keyword>
<keyword evidence="7" id="KW-1185">Reference proteome</keyword>
<feature type="signal peptide" evidence="5">
    <location>
        <begin position="1"/>
        <end position="25"/>
    </location>
</feature>
<dbReference type="KEGG" id="rfo:REIFOR_01253"/>
<dbReference type="SUPFAM" id="SSF53850">
    <property type="entry name" value="Periplasmic binding protein-like II"/>
    <property type="match status" value="1"/>
</dbReference>
<dbReference type="AlphaFoldDB" id="A0A2K8KQR4"/>
<dbReference type="GO" id="GO:0015846">
    <property type="term" value="P:polyamine transport"/>
    <property type="evidence" value="ECO:0007669"/>
    <property type="project" value="InterPro"/>
</dbReference>
<proteinExistence type="predicted"/>
<evidence type="ECO:0000256" key="3">
    <source>
        <dbReference type="ARBA" id="ARBA00022729"/>
    </source>
</evidence>
<organism evidence="6 7">
    <name type="scientific">Reinekea forsetii</name>
    <dbReference type="NCBI Taxonomy" id="1336806"/>
    <lineage>
        <taxon>Bacteria</taxon>
        <taxon>Pseudomonadati</taxon>
        <taxon>Pseudomonadota</taxon>
        <taxon>Gammaproteobacteria</taxon>
        <taxon>Oceanospirillales</taxon>
        <taxon>Saccharospirillaceae</taxon>
        <taxon>Reinekea</taxon>
    </lineage>
</organism>
<dbReference type="Gene3D" id="3.40.190.10">
    <property type="entry name" value="Periplasmic binding protein-like II"/>
    <property type="match status" value="2"/>
</dbReference>
<keyword evidence="3 5" id="KW-0732">Signal</keyword>
<reference evidence="6 7" key="1">
    <citation type="journal article" date="2017" name="Environ. Microbiol.">
        <title>Genomic and physiological analyses of 'Reinekea forsetii' reveal a versatile opportunistic lifestyle during spring algae blooms.</title>
        <authorList>
            <person name="Avci B."/>
            <person name="Hahnke R.L."/>
            <person name="Chafee M."/>
            <person name="Fischer T."/>
            <person name="Gruber-Vodicka H."/>
            <person name="Tegetmeyer H.E."/>
            <person name="Harder J."/>
            <person name="Fuchs B.M."/>
            <person name="Amann R.I."/>
            <person name="Teeling H."/>
        </authorList>
    </citation>
    <scope>NUCLEOTIDE SEQUENCE [LARGE SCALE GENOMIC DNA]</scope>
    <source>
        <strain evidence="6 7">Hel1_31_D35</strain>
    </source>
</reference>
<name>A0A2K8KQR4_9GAMM</name>
<feature type="chain" id="PRO_5014894520" evidence="5">
    <location>
        <begin position="26"/>
        <end position="256"/>
    </location>
</feature>
<dbReference type="Pfam" id="PF13416">
    <property type="entry name" value="SBP_bac_8"/>
    <property type="match status" value="1"/>
</dbReference>
<sequence length="256" mass="28593">MTPSLWRNICVLAAATLSFSAGAWADANTLRILTWEDYFDPELISRFEATHQVTVQSIYYDNDEVRDQIMAENQGNGFDLILVDDIKLPTYIDQGWLAPIATERLVHLAGHGELWHQRVPGIEGYAIPYSWGTYGITYRSDLLDTAPTRWADLFEPNEALTGFIQMLPQASELLVIALLAQGDGPNSTDPAELAEALALLSAQKQRVAYYQTLDFDDNLLNQGLVKAAMSYNSDAIVLQERYDNIEFVVPDEGTIS</sequence>
<keyword evidence="4" id="KW-0574">Periplasm</keyword>
<dbReference type="Proteomes" id="UP000229757">
    <property type="component" value="Chromosome"/>
</dbReference>
<gene>
    <name evidence="6" type="ORF">REIFOR_01253</name>
</gene>
<dbReference type="GO" id="GO:0042597">
    <property type="term" value="C:periplasmic space"/>
    <property type="evidence" value="ECO:0007669"/>
    <property type="project" value="UniProtKB-SubCell"/>
</dbReference>
<accession>A0A2K8KQR4</accession>
<dbReference type="PANTHER" id="PTHR30222:SF17">
    <property type="entry name" value="SPERMIDINE_PUTRESCINE-BINDING PERIPLASMIC PROTEIN"/>
    <property type="match status" value="1"/>
</dbReference>